<dbReference type="GO" id="GO:0005829">
    <property type="term" value="C:cytosol"/>
    <property type="evidence" value="ECO:0007669"/>
    <property type="project" value="TreeGrafter"/>
</dbReference>
<dbReference type="UniPathway" id="UPA00049">
    <property type="reaction ID" value="UER00062"/>
</dbReference>
<evidence type="ECO:0000256" key="10">
    <source>
        <dbReference type="ARBA" id="ARBA00022605"/>
    </source>
</evidence>
<dbReference type="InterPro" id="IPR036038">
    <property type="entry name" value="Aminotransferase-like"/>
</dbReference>
<dbReference type="NCBIfam" id="TIGR01122">
    <property type="entry name" value="ilvE_I"/>
    <property type="match status" value="1"/>
</dbReference>
<evidence type="ECO:0000256" key="12">
    <source>
        <dbReference type="ARBA" id="ARBA00022898"/>
    </source>
</evidence>
<dbReference type="RefSeq" id="WP_013516892.1">
    <property type="nucleotide sequence ID" value="NC_014909.2"/>
</dbReference>
<evidence type="ECO:0000256" key="6">
    <source>
        <dbReference type="ARBA" id="ARBA00009320"/>
    </source>
</evidence>
<dbReference type="GO" id="GO:0006532">
    <property type="term" value="P:aspartate biosynthetic process"/>
    <property type="evidence" value="ECO:0007669"/>
    <property type="project" value="TreeGrafter"/>
</dbReference>
<evidence type="ECO:0000256" key="15">
    <source>
        <dbReference type="ARBA" id="ARBA00048798"/>
    </source>
</evidence>
<evidence type="ECO:0000313" key="21">
    <source>
        <dbReference type="Proteomes" id="UP000007464"/>
    </source>
</evidence>
<keyword evidence="11 19" id="KW-0808">Transferase</keyword>
<dbReference type="InterPro" id="IPR050571">
    <property type="entry name" value="Class-IV_PLP-Dep_Aminotrnsfr"/>
</dbReference>
<evidence type="ECO:0000313" key="20">
    <source>
        <dbReference type="EMBL" id="ADV33967.1"/>
    </source>
</evidence>
<organism evidence="20 21">
    <name type="scientific">Blochmanniella vafra (strain BVAF)</name>
    <dbReference type="NCBI Taxonomy" id="859654"/>
    <lineage>
        <taxon>Bacteria</taxon>
        <taxon>Pseudomonadati</taxon>
        <taxon>Pseudomonadota</taxon>
        <taxon>Gammaproteobacteria</taxon>
        <taxon>Enterobacterales</taxon>
        <taxon>Enterobacteriaceae</taxon>
        <taxon>ant endosymbionts</taxon>
        <taxon>Candidatus Blochmanniella</taxon>
    </lineage>
</organism>
<comment type="pathway">
    <text evidence="5 19">Amino-acid biosynthesis; L-leucine biosynthesis; L-leucine from 3-methyl-2-oxobutanoate: step 4/4.</text>
</comment>
<comment type="catalytic activity">
    <reaction evidence="15 19">
        <text>L-isoleucine + 2-oxoglutarate = (S)-3-methyl-2-oxopentanoate + L-glutamate</text>
        <dbReference type="Rhea" id="RHEA:24801"/>
        <dbReference type="ChEBI" id="CHEBI:16810"/>
        <dbReference type="ChEBI" id="CHEBI:29985"/>
        <dbReference type="ChEBI" id="CHEBI:35146"/>
        <dbReference type="ChEBI" id="CHEBI:58045"/>
        <dbReference type="EC" id="2.6.1.42"/>
    </reaction>
</comment>
<evidence type="ECO:0000256" key="3">
    <source>
        <dbReference type="ARBA" id="ARBA00004824"/>
    </source>
</evidence>
<comment type="catalytic activity">
    <reaction evidence="14 19">
        <text>L-valine + 2-oxoglutarate = 3-methyl-2-oxobutanoate + L-glutamate</text>
        <dbReference type="Rhea" id="RHEA:24813"/>
        <dbReference type="ChEBI" id="CHEBI:11851"/>
        <dbReference type="ChEBI" id="CHEBI:16810"/>
        <dbReference type="ChEBI" id="CHEBI:29985"/>
        <dbReference type="ChEBI" id="CHEBI:57762"/>
        <dbReference type="EC" id="2.6.1.42"/>
    </reaction>
</comment>
<dbReference type="InterPro" id="IPR018300">
    <property type="entry name" value="Aminotrans_IV_CS"/>
</dbReference>
<dbReference type="EMBL" id="CP002189">
    <property type="protein sequence ID" value="ADV33967.1"/>
    <property type="molecule type" value="Genomic_DNA"/>
</dbReference>
<evidence type="ECO:0000256" key="18">
    <source>
        <dbReference type="RuleBase" id="RU004516"/>
    </source>
</evidence>
<evidence type="ECO:0000256" key="9">
    <source>
        <dbReference type="ARBA" id="ARBA00022576"/>
    </source>
</evidence>
<dbReference type="PANTHER" id="PTHR42743:SF11">
    <property type="entry name" value="AMINODEOXYCHORISMATE LYASE"/>
    <property type="match status" value="1"/>
</dbReference>
<comment type="catalytic activity">
    <reaction evidence="16 19">
        <text>L-leucine + 2-oxoglutarate = 4-methyl-2-oxopentanoate + L-glutamate</text>
        <dbReference type="Rhea" id="RHEA:18321"/>
        <dbReference type="ChEBI" id="CHEBI:16810"/>
        <dbReference type="ChEBI" id="CHEBI:17865"/>
        <dbReference type="ChEBI" id="CHEBI:29985"/>
        <dbReference type="ChEBI" id="CHEBI:57427"/>
        <dbReference type="EC" id="2.6.1.42"/>
    </reaction>
</comment>
<dbReference type="KEGG" id="bva:BVAF_593"/>
<dbReference type="InterPro" id="IPR005785">
    <property type="entry name" value="B_amino_transI"/>
</dbReference>
<keyword evidence="12 18" id="KW-0663">Pyridoxal phosphate</keyword>
<dbReference type="GO" id="GO:0009097">
    <property type="term" value="P:isoleucine biosynthetic process"/>
    <property type="evidence" value="ECO:0007669"/>
    <property type="project" value="UniProtKB-UniPathway"/>
</dbReference>
<comment type="function">
    <text evidence="2 19">Acts on leucine, isoleucine and valine.</text>
</comment>
<dbReference type="CDD" id="cd01557">
    <property type="entry name" value="BCAT_beta_family"/>
    <property type="match status" value="1"/>
</dbReference>
<dbReference type="InterPro" id="IPR001544">
    <property type="entry name" value="Aminotrans_IV"/>
</dbReference>
<comment type="cofactor">
    <cofactor evidence="1 18">
        <name>pyridoxal 5'-phosphate</name>
        <dbReference type="ChEBI" id="CHEBI:597326"/>
    </cofactor>
</comment>
<keyword evidence="10 19" id="KW-0028">Amino-acid biosynthesis</keyword>
<evidence type="ECO:0000256" key="13">
    <source>
        <dbReference type="ARBA" id="ARBA00023304"/>
    </source>
</evidence>
<dbReference type="PROSITE" id="PS00770">
    <property type="entry name" value="AA_TRANSFER_CLASS_4"/>
    <property type="match status" value="1"/>
</dbReference>
<evidence type="ECO:0000256" key="8">
    <source>
        <dbReference type="ARBA" id="ARBA00018179"/>
    </source>
</evidence>
<keyword evidence="21" id="KW-1185">Reference proteome</keyword>
<reference evidence="20 21" key="1">
    <citation type="journal article" date="2010" name="BMC Genomics">
        <title>Unprecedented loss of ammonia assimilation capability in a urease-encoding bacterial mutualist.</title>
        <authorList>
            <person name="Williams L.E."/>
            <person name="Wernegreen J.J."/>
        </authorList>
    </citation>
    <scope>NUCLEOTIDE SEQUENCE [LARGE SCALE GENOMIC DNA]</scope>
    <source>
        <strain evidence="20 21">BVAF</strain>
    </source>
</reference>
<comment type="similarity">
    <text evidence="6 17">Belongs to the class-IV pyridoxal-phosphate-dependent aminotransferase family.</text>
</comment>
<evidence type="ECO:0000256" key="19">
    <source>
        <dbReference type="RuleBase" id="RU364094"/>
    </source>
</evidence>
<proteinExistence type="inferred from homology"/>
<dbReference type="PANTHER" id="PTHR42743">
    <property type="entry name" value="AMINO-ACID AMINOTRANSFERASE"/>
    <property type="match status" value="1"/>
</dbReference>
<keyword evidence="13 19" id="KW-0100">Branched-chain amino acid biosynthesis</keyword>
<dbReference type="GO" id="GO:0052654">
    <property type="term" value="F:L-leucine-2-oxoglutarate transaminase activity"/>
    <property type="evidence" value="ECO:0007669"/>
    <property type="project" value="RHEA"/>
</dbReference>
<name>E8Q6J8_BLOVB</name>
<dbReference type="InterPro" id="IPR043131">
    <property type="entry name" value="BCAT-like_N"/>
</dbReference>
<comment type="pathway">
    <text evidence="4 19">Amino-acid biosynthesis; L-valine biosynthesis; L-valine from pyruvate: step 4/4.</text>
</comment>
<evidence type="ECO:0000256" key="1">
    <source>
        <dbReference type="ARBA" id="ARBA00001933"/>
    </source>
</evidence>
<evidence type="ECO:0000256" key="17">
    <source>
        <dbReference type="RuleBase" id="RU004106"/>
    </source>
</evidence>
<dbReference type="UniPathway" id="UPA00048">
    <property type="reaction ID" value="UER00073"/>
</dbReference>
<dbReference type="GO" id="GO:0052655">
    <property type="term" value="F:L-valine-2-oxoglutarate transaminase activity"/>
    <property type="evidence" value="ECO:0007669"/>
    <property type="project" value="RHEA"/>
</dbReference>
<dbReference type="InterPro" id="IPR043132">
    <property type="entry name" value="BCAT-like_C"/>
</dbReference>
<dbReference type="STRING" id="859654.BVAF_593"/>
<accession>E8Q6J8</accession>
<dbReference type="Gene3D" id="3.20.10.10">
    <property type="entry name" value="D-amino Acid Aminotransferase, subunit A, domain 2"/>
    <property type="match status" value="1"/>
</dbReference>
<dbReference type="Proteomes" id="UP000007464">
    <property type="component" value="Chromosome"/>
</dbReference>
<evidence type="ECO:0000256" key="7">
    <source>
        <dbReference type="ARBA" id="ARBA00013053"/>
    </source>
</evidence>
<dbReference type="HOGENOM" id="CLU_020844_3_1_6"/>
<dbReference type="EC" id="2.6.1.42" evidence="7 19"/>
<dbReference type="InterPro" id="IPR033939">
    <property type="entry name" value="BCAT_family"/>
</dbReference>
<dbReference type="OrthoDB" id="21319at2"/>
<dbReference type="AlphaFoldDB" id="E8Q6J8"/>
<dbReference type="Gene3D" id="3.30.470.10">
    <property type="match status" value="1"/>
</dbReference>
<dbReference type="Pfam" id="PF01063">
    <property type="entry name" value="Aminotran_4"/>
    <property type="match status" value="1"/>
</dbReference>
<evidence type="ECO:0000256" key="11">
    <source>
        <dbReference type="ARBA" id="ARBA00022679"/>
    </source>
</evidence>
<dbReference type="GO" id="GO:0009098">
    <property type="term" value="P:L-leucine biosynthetic process"/>
    <property type="evidence" value="ECO:0007669"/>
    <property type="project" value="UniProtKB-UniPathway"/>
</dbReference>
<dbReference type="FunFam" id="3.20.10.10:FF:000001">
    <property type="entry name" value="Branched-chain-amino-acid aminotransferase"/>
    <property type="match status" value="1"/>
</dbReference>
<comment type="pathway">
    <text evidence="3 19">Amino-acid biosynthesis; L-isoleucine biosynthesis; L-isoleucine from 2-oxobutanoate: step 4/4.</text>
</comment>
<evidence type="ECO:0000256" key="14">
    <source>
        <dbReference type="ARBA" id="ARBA00048212"/>
    </source>
</evidence>
<evidence type="ECO:0000256" key="4">
    <source>
        <dbReference type="ARBA" id="ARBA00004931"/>
    </source>
</evidence>
<dbReference type="NCBIfam" id="NF005146">
    <property type="entry name" value="PRK06606.1"/>
    <property type="match status" value="1"/>
</dbReference>
<evidence type="ECO:0000256" key="2">
    <source>
        <dbReference type="ARBA" id="ARBA00003109"/>
    </source>
</evidence>
<gene>
    <name evidence="19 20" type="primary">ilvE</name>
    <name evidence="20" type="ordered locus">BVAF_593</name>
</gene>
<dbReference type="SUPFAM" id="SSF56752">
    <property type="entry name" value="D-aminoacid aminotransferase-like PLP-dependent enzymes"/>
    <property type="match status" value="1"/>
</dbReference>
<dbReference type="GO" id="GO:0052656">
    <property type="term" value="F:L-isoleucine-2-oxoglutarate transaminase activity"/>
    <property type="evidence" value="ECO:0007669"/>
    <property type="project" value="RHEA"/>
</dbReference>
<keyword evidence="9 19" id="KW-0032">Aminotransferase</keyword>
<dbReference type="GO" id="GO:0009099">
    <property type="term" value="P:L-valine biosynthetic process"/>
    <property type="evidence" value="ECO:0007669"/>
    <property type="project" value="UniProtKB-UniPathway"/>
</dbReference>
<sequence length="307" mass="34574">MIKKSNFIWFNGKMVPWDKANIHVLSHALHYGSSVFEGMRCYQSYKGAVIFRLKDHIQRLINSAKIYRMPISWSRQELIEACKIVIRKNNLIDAYIRPLLFIGDVGIEINPIIQYDTDLVIIAFYWESYLGKDSLNLGIDAMVSSWNRVSANTIPYMAKAGGNYLSSMLISNEAHRHGYHEGIGLNIFGYISEGSGENLFVIKDGIILTPSCSSSVLLGITRDSIIKLAASINLEVRECMLPREYLYIADEVFMVGTAAEITPVRSIDGIKIGSGGVKGPITMKLQELFFGLFTGEVKDEWDWLEEV</sequence>
<protein>
    <recommendedName>
        <fullName evidence="8 19">Branched-chain-amino-acid aminotransferase</fullName>
        <shortName evidence="19">BCAT</shortName>
        <ecNumber evidence="7 19">2.6.1.42</ecNumber>
    </recommendedName>
</protein>
<evidence type="ECO:0000256" key="16">
    <source>
        <dbReference type="ARBA" id="ARBA00049229"/>
    </source>
</evidence>
<evidence type="ECO:0000256" key="5">
    <source>
        <dbReference type="ARBA" id="ARBA00005072"/>
    </source>
</evidence>
<dbReference type="UniPathway" id="UPA00047">
    <property type="reaction ID" value="UER00058"/>
</dbReference>